<feature type="transmembrane region" description="Helical" evidence="1">
    <location>
        <begin position="38"/>
        <end position="59"/>
    </location>
</feature>
<keyword evidence="1" id="KW-1133">Transmembrane helix</keyword>
<feature type="transmembrane region" description="Helical" evidence="1">
    <location>
        <begin position="71"/>
        <end position="90"/>
    </location>
</feature>
<evidence type="ECO:0000313" key="3">
    <source>
        <dbReference type="Proteomes" id="UP000633365"/>
    </source>
</evidence>
<comment type="caution">
    <text evidence="2">The sequence shown here is derived from an EMBL/GenBank/DDBJ whole genome shotgun (WGS) entry which is preliminary data.</text>
</comment>
<dbReference type="Gene3D" id="1.10.3730.20">
    <property type="match status" value="1"/>
</dbReference>
<dbReference type="AlphaFoldDB" id="A0A934TYE2"/>
<dbReference type="EMBL" id="JAEQMG010000040">
    <property type="protein sequence ID" value="MBK6087617.1"/>
    <property type="molecule type" value="Genomic_DNA"/>
</dbReference>
<protein>
    <submittedName>
        <fullName evidence="2">Transporter</fullName>
    </submittedName>
</protein>
<keyword evidence="1" id="KW-0472">Membrane</keyword>
<feature type="transmembrane region" description="Helical" evidence="1">
    <location>
        <begin position="12"/>
        <end position="32"/>
    </location>
</feature>
<evidence type="ECO:0000313" key="2">
    <source>
        <dbReference type="EMBL" id="MBK6087617.1"/>
    </source>
</evidence>
<keyword evidence="3" id="KW-1185">Reference proteome</keyword>
<evidence type="ECO:0000256" key="1">
    <source>
        <dbReference type="SAM" id="Phobius"/>
    </source>
</evidence>
<dbReference type="RefSeq" id="WP_201426922.1">
    <property type="nucleotide sequence ID" value="NZ_JAEQMG010000040.1"/>
</dbReference>
<feature type="transmembrane region" description="Helical" evidence="1">
    <location>
        <begin position="96"/>
        <end position="115"/>
    </location>
</feature>
<name>A0A934TYE2_9FIRM</name>
<proteinExistence type="predicted"/>
<dbReference type="Proteomes" id="UP000633365">
    <property type="component" value="Unassembled WGS sequence"/>
</dbReference>
<dbReference type="InterPro" id="IPR037185">
    <property type="entry name" value="EmrE-like"/>
</dbReference>
<keyword evidence="1" id="KW-0812">Transmembrane</keyword>
<reference evidence="2" key="1">
    <citation type="submission" date="2021-01" db="EMBL/GenBank/DDBJ databases">
        <title>Genome public.</title>
        <authorList>
            <person name="Liu C."/>
            <person name="Sun Q."/>
        </authorList>
    </citation>
    <scope>NUCLEOTIDE SEQUENCE</scope>
    <source>
        <strain evidence="2">M6</strain>
    </source>
</reference>
<sequence>MNSKTNVAKYLLYLHILLAVYSLSGVCSKMAAQNEFLSFWWLFWYALVILNLGVYAIVWQQIIKHLPLNTAYANKAVTIAWGILWGALFFHETIKWNMIVGALIVIIGVIVVVRADE</sequence>
<organism evidence="2 3">
    <name type="scientific">Ruminococcus difficilis</name>
    <dbReference type="NCBI Taxonomy" id="2763069"/>
    <lineage>
        <taxon>Bacteria</taxon>
        <taxon>Bacillati</taxon>
        <taxon>Bacillota</taxon>
        <taxon>Clostridia</taxon>
        <taxon>Eubacteriales</taxon>
        <taxon>Oscillospiraceae</taxon>
        <taxon>Ruminococcus</taxon>
    </lineage>
</organism>
<accession>A0A934TYE2</accession>
<dbReference type="SUPFAM" id="SSF103481">
    <property type="entry name" value="Multidrug resistance efflux transporter EmrE"/>
    <property type="match status" value="1"/>
</dbReference>
<gene>
    <name evidence="2" type="ORF">JKK62_02955</name>
</gene>